<name>A0ABQ3UVW6_9CHLR</name>
<gene>
    <name evidence="1" type="ORF">KSB_47640</name>
    <name evidence="2" type="ORF">KSB_53110</name>
</gene>
<organism evidence="2 3">
    <name type="scientific">Ktedonobacter robiniae</name>
    <dbReference type="NCBI Taxonomy" id="2778365"/>
    <lineage>
        <taxon>Bacteria</taxon>
        <taxon>Bacillati</taxon>
        <taxon>Chloroflexota</taxon>
        <taxon>Ktedonobacteria</taxon>
        <taxon>Ktedonobacterales</taxon>
        <taxon>Ktedonobacteraceae</taxon>
        <taxon>Ktedonobacter</taxon>
    </lineage>
</organism>
<protein>
    <recommendedName>
        <fullName evidence="4">Helix-turn-helix domain-containing protein</fullName>
    </recommendedName>
</protein>
<dbReference type="EMBL" id="BNJG01000002">
    <property type="protein sequence ID" value="GHO56289.1"/>
    <property type="molecule type" value="Genomic_DNA"/>
</dbReference>
<evidence type="ECO:0008006" key="4">
    <source>
        <dbReference type="Google" id="ProtNLM"/>
    </source>
</evidence>
<proteinExistence type="predicted"/>
<dbReference type="EMBL" id="BNJG01000002">
    <property type="protein sequence ID" value="GHO56836.1"/>
    <property type="molecule type" value="Genomic_DNA"/>
</dbReference>
<evidence type="ECO:0000313" key="2">
    <source>
        <dbReference type="EMBL" id="GHO56836.1"/>
    </source>
</evidence>
<keyword evidence="3" id="KW-1185">Reference proteome</keyword>
<reference evidence="2 3" key="1">
    <citation type="journal article" date="2021" name="Int. J. Syst. Evol. Microbiol.">
        <title>Reticulibacter mediterranei gen. nov., sp. nov., within the new family Reticulibacteraceae fam. nov., and Ktedonospora formicarum gen. nov., sp. nov., Ktedonobacter robiniae sp. nov., Dictyobacter formicarum sp. nov. and Dictyobacter arantiisoli sp. nov., belonging to the class Ktedonobacteria.</title>
        <authorList>
            <person name="Yabe S."/>
            <person name="Zheng Y."/>
            <person name="Wang C.M."/>
            <person name="Sakai Y."/>
            <person name="Abe K."/>
            <person name="Yokota A."/>
            <person name="Donadio S."/>
            <person name="Cavaletti L."/>
            <person name="Monciardini P."/>
        </authorList>
    </citation>
    <scope>NUCLEOTIDE SEQUENCE [LARGE SCALE GENOMIC DNA]</scope>
    <source>
        <strain evidence="2 3">SOSP1-30</strain>
    </source>
</reference>
<accession>A0ABQ3UVW6</accession>
<dbReference type="Proteomes" id="UP000654345">
    <property type="component" value="Unassembled WGS sequence"/>
</dbReference>
<comment type="caution">
    <text evidence="2">The sequence shown here is derived from an EMBL/GenBank/DDBJ whole genome shotgun (WGS) entry which is preliminary data.</text>
</comment>
<evidence type="ECO:0000313" key="1">
    <source>
        <dbReference type="EMBL" id="GHO56289.1"/>
    </source>
</evidence>
<sequence>MSQMSKVGQSWHVTFNKPERVALEEAVHHHPLPHVRERCAALLKIAQGHSPHWVAKHGLLRPRDPDSVYQWLQWYQNEGLMGLVVHRHGGPHRIRLRSYSRD</sequence>
<evidence type="ECO:0000313" key="3">
    <source>
        <dbReference type="Proteomes" id="UP000654345"/>
    </source>
</evidence>